<gene>
    <name evidence="1" type="ORF">METZ01_LOCUS126983</name>
</gene>
<evidence type="ECO:0000313" key="1">
    <source>
        <dbReference type="EMBL" id="SVA74129.1"/>
    </source>
</evidence>
<accession>A0A381YAM0</accession>
<dbReference type="Gene3D" id="3.30.200.20">
    <property type="entry name" value="Phosphorylase Kinase, domain 1"/>
    <property type="match status" value="1"/>
</dbReference>
<dbReference type="Pfam" id="PF01633">
    <property type="entry name" value="Choline_kinase"/>
    <property type="match status" value="1"/>
</dbReference>
<dbReference type="GO" id="GO:0006646">
    <property type="term" value="P:phosphatidylethanolamine biosynthetic process"/>
    <property type="evidence" value="ECO:0007669"/>
    <property type="project" value="TreeGrafter"/>
</dbReference>
<reference evidence="1" key="1">
    <citation type="submission" date="2018-05" db="EMBL/GenBank/DDBJ databases">
        <authorList>
            <person name="Lanie J.A."/>
            <person name="Ng W.-L."/>
            <person name="Kazmierczak K.M."/>
            <person name="Andrzejewski T.M."/>
            <person name="Davidsen T.M."/>
            <person name="Wayne K.J."/>
            <person name="Tettelin H."/>
            <person name="Glass J.I."/>
            <person name="Rusch D."/>
            <person name="Podicherti R."/>
            <person name="Tsui H.-C.T."/>
            <person name="Winkler M.E."/>
        </authorList>
    </citation>
    <scope>NUCLEOTIDE SEQUENCE</scope>
</reference>
<dbReference type="GO" id="GO:0004305">
    <property type="term" value="F:ethanolamine kinase activity"/>
    <property type="evidence" value="ECO:0007669"/>
    <property type="project" value="TreeGrafter"/>
</dbReference>
<feature type="non-terminal residue" evidence="1">
    <location>
        <position position="282"/>
    </location>
</feature>
<dbReference type="PANTHER" id="PTHR22603:SF66">
    <property type="entry name" value="ETHANOLAMINE KINASE"/>
    <property type="match status" value="1"/>
</dbReference>
<name>A0A381YAM0_9ZZZZ</name>
<proteinExistence type="predicted"/>
<dbReference type="GO" id="GO:0005737">
    <property type="term" value="C:cytoplasm"/>
    <property type="evidence" value="ECO:0007669"/>
    <property type="project" value="TreeGrafter"/>
</dbReference>
<dbReference type="EMBL" id="UINC01017785">
    <property type="protein sequence ID" value="SVA74129.1"/>
    <property type="molecule type" value="Genomic_DNA"/>
</dbReference>
<evidence type="ECO:0008006" key="2">
    <source>
        <dbReference type="Google" id="ProtNLM"/>
    </source>
</evidence>
<dbReference type="SUPFAM" id="SSF56112">
    <property type="entry name" value="Protein kinase-like (PK-like)"/>
    <property type="match status" value="1"/>
</dbReference>
<sequence length="282" mass="32088">MKRERDDSEQSRESMRDINEFIRALPCWKGSVEIAIHPGGITNQNFLVQDQNEKFFARVGEDLPVHGVMRCNEVAASRAACAVGLAPEVIYSAPGVLVMNFIRGRTLSSKDVKREETLRKILSLIGRCHRDMPAHIRGSANLFWVFQVLRNYAATLRDDDNRLAAQLPRLMEIADRLEDAVGTIQLVFGHNDLLAANFIDDEDRLWLIDWDYAGFNSPLFDLANLASNNGLTAKQEDWMLEIYFDRRPDDGLRRAYNAMKCASLLREGLWSLVSETHSTIDF</sequence>
<dbReference type="Gene3D" id="3.90.1200.10">
    <property type="match status" value="1"/>
</dbReference>
<dbReference type="PANTHER" id="PTHR22603">
    <property type="entry name" value="CHOLINE/ETHANOALAMINE KINASE"/>
    <property type="match status" value="1"/>
</dbReference>
<dbReference type="InterPro" id="IPR011009">
    <property type="entry name" value="Kinase-like_dom_sf"/>
</dbReference>
<organism evidence="1">
    <name type="scientific">marine metagenome</name>
    <dbReference type="NCBI Taxonomy" id="408172"/>
    <lineage>
        <taxon>unclassified sequences</taxon>
        <taxon>metagenomes</taxon>
        <taxon>ecological metagenomes</taxon>
    </lineage>
</organism>
<dbReference type="CDD" id="cd05151">
    <property type="entry name" value="ChoK-like"/>
    <property type="match status" value="1"/>
</dbReference>
<dbReference type="AlphaFoldDB" id="A0A381YAM0"/>
<protein>
    <recommendedName>
        <fullName evidence="2">Aminoglycoside phosphotransferase domain-containing protein</fullName>
    </recommendedName>
</protein>